<dbReference type="GO" id="GO:0004523">
    <property type="term" value="F:RNA-DNA hybrid ribonuclease activity"/>
    <property type="evidence" value="ECO:0007669"/>
    <property type="project" value="InterPro"/>
</dbReference>
<keyword evidence="3" id="KW-0863">Zinc-finger</keyword>
<sequence>MIRDQLHYLLMADYLPFCLLCEDVFLKDLASGEGRYCSPALVNSLLALASRTWNEHQRPHPNQRQQERPNYHDVADVGSPPSGWWYSQALFDEAEALIRGNGPPDTLPDVQTLGILALYHVSCGRDAEAYELAGSFAAAITELCLREPLAEDEQDEQYAQVRATTYCGAQSLVRMLGLLRAHCPGIHATILQDDRVTLDQPPCPYRANNPPVLSSTSCQWRKGAHASQLGGLQLIPAKLFQLTEWVYKLLASAQTATSDEVVLVYHRCLKWYESVLAVLKTDRSNSPFVLFIHMYYQFCLLSLFRRYGGLPLEGLSGNPHEICFQAAQSILGLSKSYVGAITLRQVPPLVPYYVCASGLLSFAIEEAGRGMLRVVPLLHFDHGDGAVVETAEPLEEAIRKEPDDGLVGSGIARDGRTVEVDEDDVDSSYGDEISSASTSLRSSIFRYEWKHGRRYHSYQAGSYSFPNDDQEQDRLDMIHHVYCRALDDRLFLAPIDPTGLHILDIGTGTGIWPIDLADQFPSASIVGNDLSPIQPAFVPPNVTFVVDDVELDWVEPRIMPVGSWPKDPRLKEIGAFLSVNISEGVEGFTASLFRDVLAWSQEELEVHNARVRSALRAKGVHAIFDFLVVTGMKPRTPSEPIVPPDHVSTPIDVPSDGPSPETISRERKVPKASQCLFPIEWDKIRYDRKPVPSIRYRQPHKRAINSRSQPSAIYRHGAQLTTDGDNKFWLCKYCHVSGHYDTALFASESTTSIIYHLKHQHKLEDFGYNAVGSDPFSIAKGILSPASYLGARRLAFNGLQFKGDFTDWVVDLDLTFRQATHRRTYDIFTLYLEDSDKVLPRSPSALSSWIREKWLGDTGRRVWLREQLHLTRSKIHLSMDAWTSEEGTNYLAIVAHFLDERHKLQTALLDLPSLKGPHSGENLAKVLSTVLDFYDIAPIIGYFMMDNATSNDTCIQELAKRYSTISHQSVSKLEKRLRGASDEERFEIWRKHSFVGKLHNFCVWINRSDQRREQLKRYVLQSYSEGSIEHLYTRVLVDGGIRWNSAYAMIERALKLRHPIDLFFLNYRYGGDGYDVSQDALTPQDWVDLGHFIDILKPFKDLTKRMEGRANKAGIEGSHGSLHETIESLDVLFKKLQEAGNFAEDHPDVVSTYYSHAIDAARLKLEEYFVALHPANKFTYFELEWSHSKQWVSEAKKVVQDAYAKYEEGAAEKDLTEGSLQCQQEEEQEDNVLGNPVTLDPLQEARRRRQRLAAATTSGIRGRKRTRLTSELDEFMARTNKADLDVEDPLEWWVRHAADYPILSKMAFDHFSCPAMSAECERVFSQAKKTITDERNRLSSDTVAAIECQKHLLRSEPFVAPPWWERPQTYIEETAAEARKKHLALLRKEPAALHIYTDGSGINAQIGAAAVCPTIQQTRSSYMGADDTSTVYAGELQGISLALDIALQDRTEGYHRSNVLIYTDNQAAI</sequence>
<dbReference type="GO" id="GO:0005634">
    <property type="term" value="C:nucleus"/>
    <property type="evidence" value="ECO:0007669"/>
    <property type="project" value="UniProtKB-SubCell"/>
</dbReference>
<dbReference type="PROSITE" id="PS50879">
    <property type="entry name" value="RNASE_H_1"/>
    <property type="match status" value="1"/>
</dbReference>
<keyword evidence="2" id="KW-0479">Metal-binding</keyword>
<evidence type="ECO:0000313" key="9">
    <source>
        <dbReference type="Proteomes" id="UP001163105"/>
    </source>
</evidence>
<dbReference type="PANTHER" id="PTHR46481:SF10">
    <property type="entry name" value="ZINC FINGER BED DOMAIN-CONTAINING PROTEIN 39"/>
    <property type="match status" value="1"/>
</dbReference>
<dbReference type="Gene3D" id="3.30.420.10">
    <property type="entry name" value="Ribonuclease H-like superfamily/Ribonuclease H"/>
    <property type="match status" value="1"/>
</dbReference>
<dbReference type="EMBL" id="JAQHRD010000009">
    <property type="protein sequence ID" value="KAJ6437961.1"/>
    <property type="molecule type" value="Genomic_DNA"/>
</dbReference>
<proteinExistence type="predicted"/>
<dbReference type="Pfam" id="PF05699">
    <property type="entry name" value="Dimer_Tnp_hAT"/>
    <property type="match status" value="1"/>
</dbReference>
<evidence type="ECO:0000256" key="4">
    <source>
        <dbReference type="ARBA" id="ARBA00022833"/>
    </source>
</evidence>
<evidence type="ECO:0000313" key="8">
    <source>
        <dbReference type="EMBL" id="KAJ6437961.1"/>
    </source>
</evidence>
<organism evidence="8 9">
    <name type="scientific">Purpureocillium lavendulum</name>
    <dbReference type="NCBI Taxonomy" id="1247861"/>
    <lineage>
        <taxon>Eukaryota</taxon>
        <taxon>Fungi</taxon>
        <taxon>Dikarya</taxon>
        <taxon>Ascomycota</taxon>
        <taxon>Pezizomycotina</taxon>
        <taxon>Sordariomycetes</taxon>
        <taxon>Hypocreomycetidae</taxon>
        <taxon>Hypocreales</taxon>
        <taxon>Ophiocordycipitaceae</taxon>
        <taxon>Purpureocillium</taxon>
    </lineage>
</organism>
<dbReference type="GO" id="GO:0046983">
    <property type="term" value="F:protein dimerization activity"/>
    <property type="evidence" value="ECO:0007669"/>
    <property type="project" value="InterPro"/>
</dbReference>
<dbReference type="CDD" id="cd12148">
    <property type="entry name" value="fungal_TF_MHR"/>
    <property type="match status" value="1"/>
</dbReference>
<keyword evidence="9" id="KW-1185">Reference proteome</keyword>
<evidence type="ECO:0000256" key="5">
    <source>
        <dbReference type="ARBA" id="ARBA00023242"/>
    </source>
</evidence>
<comment type="subcellular location">
    <subcellularLocation>
        <location evidence="1">Nucleus</location>
    </subcellularLocation>
</comment>
<feature type="domain" description="RNase H type-1" evidence="7">
    <location>
        <begin position="1389"/>
        <end position="1469"/>
    </location>
</feature>
<dbReference type="InterPro" id="IPR036397">
    <property type="entry name" value="RNaseH_sf"/>
</dbReference>
<keyword evidence="4" id="KW-0862">Zinc</keyword>
<evidence type="ECO:0000256" key="2">
    <source>
        <dbReference type="ARBA" id="ARBA00022723"/>
    </source>
</evidence>
<keyword evidence="5" id="KW-0539">Nucleus</keyword>
<dbReference type="Proteomes" id="UP001163105">
    <property type="component" value="Unassembled WGS sequence"/>
</dbReference>
<dbReference type="Gene3D" id="3.40.50.150">
    <property type="entry name" value="Vaccinia Virus protein VP39"/>
    <property type="match status" value="1"/>
</dbReference>
<protein>
    <submittedName>
        <fullName evidence="8">Cyclase/dehydrase family protein</fullName>
    </submittedName>
</protein>
<dbReference type="SUPFAM" id="SSF53335">
    <property type="entry name" value="S-adenosyl-L-methionine-dependent methyltransferases"/>
    <property type="match status" value="1"/>
</dbReference>
<evidence type="ECO:0000256" key="1">
    <source>
        <dbReference type="ARBA" id="ARBA00004123"/>
    </source>
</evidence>
<evidence type="ECO:0000256" key="3">
    <source>
        <dbReference type="ARBA" id="ARBA00022771"/>
    </source>
</evidence>
<name>A0AB34FH36_9HYPO</name>
<dbReference type="InterPro" id="IPR052035">
    <property type="entry name" value="ZnF_BED_domain_contain"/>
</dbReference>
<evidence type="ECO:0000256" key="6">
    <source>
        <dbReference type="SAM" id="MobiDB-lite"/>
    </source>
</evidence>
<dbReference type="GO" id="GO:0003676">
    <property type="term" value="F:nucleic acid binding"/>
    <property type="evidence" value="ECO:0007669"/>
    <property type="project" value="InterPro"/>
</dbReference>
<dbReference type="CDD" id="cd02440">
    <property type="entry name" value="AdoMet_MTases"/>
    <property type="match status" value="1"/>
</dbReference>
<dbReference type="Pfam" id="PF13489">
    <property type="entry name" value="Methyltransf_23"/>
    <property type="match status" value="1"/>
</dbReference>
<dbReference type="SUPFAM" id="SSF53098">
    <property type="entry name" value="Ribonuclease H-like"/>
    <property type="match status" value="2"/>
</dbReference>
<feature type="region of interest" description="Disordered" evidence="6">
    <location>
        <begin position="637"/>
        <end position="667"/>
    </location>
</feature>
<reference evidence="8" key="1">
    <citation type="submission" date="2023-01" db="EMBL/GenBank/DDBJ databases">
        <title>The growth and conidiation of Purpureocillium lavendulum are regulated by nitrogen source and histone H3K14 acetylation.</title>
        <authorList>
            <person name="Tang P."/>
            <person name="Han J."/>
            <person name="Zhang C."/>
            <person name="Tang P."/>
            <person name="Qi F."/>
            <person name="Zhang K."/>
            <person name="Liang L."/>
        </authorList>
    </citation>
    <scope>NUCLEOTIDE SEQUENCE</scope>
    <source>
        <strain evidence="8">YMF1.00683</strain>
    </source>
</reference>
<dbReference type="PANTHER" id="PTHR46481">
    <property type="entry name" value="ZINC FINGER BED DOMAIN-CONTAINING PROTEIN 4"/>
    <property type="match status" value="1"/>
</dbReference>
<dbReference type="InterPro" id="IPR002156">
    <property type="entry name" value="RNaseH_domain"/>
</dbReference>
<accession>A0AB34FH36</accession>
<dbReference type="GO" id="GO:0008270">
    <property type="term" value="F:zinc ion binding"/>
    <property type="evidence" value="ECO:0007669"/>
    <property type="project" value="UniProtKB-KW"/>
</dbReference>
<dbReference type="InterPro" id="IPR029063">
    <property type="entry name" value="SAM-dependent_MTases_sf"/>
</dbReference>
<dbReference type="InterPro" id="IPR012337">
    <property type="entry name" value="RNaseH-like_sf"/>
</dbReference>
<gene>
    <name evidence="8" type="ORF">O9K51_09383</name>
</gene>
<comment type="caution">
    <text evidence="8">The sequence shown here is derived from an EMBL/GenBank/DDBJ whole genome shotgun (WGS) entry which is preliminary data.</text>
</comment>
<dbReference type="CDD" id="cd09276">
    <property type="entry name" value="Rnase_HI_RT_non_LTR"/>
    <property type="match status" value="1"/>
</dbReference>
<evidence type="ECO:0000259" key="7">
    <source>
        <dbReference type="PROSITE" id="PS50879"/>
    </source>
</evidence>
<dbReference type="InterPro" id="IPR008906">
    <property type="entry name" value="HATC_C_dom"/>
</dbReference>